<organism evidence="4 5">
    <name type="scientific">Tetraodon nigroviridis</name>
    <name type="common">Spotted green pufferfish</name>
    <name type="synonym">Chelonodon nigroviridis</name>
    <dbReference type="NCBI Taxonomy" id="99883"/>
    <lineage>
        <taxon>Eukaryota</taxon>
        <taxon>Metazoa</taxon>
        <taxon>Chordata</taxon>
        <taxon>Craniata</taxon>
        <taxon>Vertebrata</taxon>
        <taxon>Euteleostomi</taxon>
        <taxon>Actinopterygii</taxon>
        <taxon>Neopterygii</taxon>
        <taxon>Teleostei</taxon>
        <taxon>Neoteleostei</taxon>
        <taxon>Acanthomorphata</taxon>
        <taxon>Eupercaria</taxon>
        <taxon>Tetraodontiformes</taxon>
        <taxon>Tetradontoidea</taxon>
        <taxon>Tetraodontidae</taxon>
        <taxon>Tetraodon</taxon>
    </lineage>
</organism>
<dbReference type="Pfam" id="PF01336">
    <property type="entry name" value="tRNA_anti-codon"/>
    <property type="match status" value="1"/>
</dbReference>
<reference evidence="4" key="2">
    <citation type="submission" date="2025-08" db="UniProtKB">
        <authorList>
            <consortium name="Ensembl"/>
        </authorList>
    </citation>
    <scope>IDENTIFICATION</scope>
</reference>
<dbReference type="STRING" id="99883.ENSTNIP00000004744"/>
<feature type="region of interest" description="Disordered" evidence="1">
    <location>
        <begin position="1"/>
        <end position="21"/>
    </location>
</feature>
<reference evidence="4" key="3">
    <citation type="submission" date="2025-09" db="UniProtKB">
        <authorList>
            <consortium name="Ensembl"/>
        </authorList>
    </citation>
    <scope>IDENTIFICATION</scope>
</reference>
<keyword evidence="5" id="KW-1185">Reference proteome</keyword>
<dbReference type="GO" id="GO:0003676">
    <property type="term" value="F:nucleic acid binding"/>
    <property type="evidence" value="ECO:0007669"/>
    <property type="project" value="InterPro"/>
</dbReference>
<dbReference type="InParanoid" id="H3C922"/>
<feature type="domain" description="Asparagine--tRNA ligase N-terminal" evidence="3">
    <location>
        <begin position="14"/>
        <end position="66"/>
    </location>
</feature>
<evidence type="ECO:0000259" key="2">
    <source>
        <dbReference type="Pfam" id="PF01336"/>
    </source>
</evidence>
<evidence type="ECO:0000313" key="5">
    <source>
        <dbReference type="Proteomes" id="UP000007303"/>
    </source>
</evidence>
<dbReference type="Pfam" id="PF20917">
    <property type="entry name" value="AsnRS_N"/>
    <property type="match status" value="1"/>
</dbReference>
<evidence type="ECO:0000256" key="1">
    <source>
        <dbReference type="SAM" id="MobiDB-lite"/>
    </source>
</evidence>
<dbReference type="InterPro" id="IPR012340">
    <property type="entry name" value="NA-bd_OB-fold"/>
</dbReference>
<sequence>VSDKCGSDQDGDGTEQKPFKAPLKALPCAGKEPFPTIDVDSQEEGEGWAVISETQMKNEASVTQAEDNERREKNLEEAKKVIIEDDPSLPSPETVKIRQLETKRGQRVKVFGWVHRLRRQGKNLMFIVLRDGTGFLQCV</sequence>
<dbReference type="OMA" id="GITLNSW"/>
<dbReference type="InterPro" id="IPR048952">
    <property type="entry name" value="AsnRS_N"/>
</dbReference>
<dbReference type="Proteomes" id="UP000007303">
    <property type="component" value="Unassembled WGS sequence"/>
</dbReference>
<dbReference type="Gene3D" id="3.30.1910.20">
    <property type="entry name" value="asparaginyl-tRNA synthetase, N-terminal domain"/>
    <property type="match status" value="1"/>
</dbReference>
<name>H3C922_TETNG</name>
<proteinExistence type="predicted"/>
<dbReference type="AlphaFoldDB" id="H3C922"/>
<dbReference type="GeneTree" id="ENSGT01030000234618"/>
<dbReference type="SUPFAM" id="SSF50249">
    <property type="entry name" value="Nucleic acid-binding proteins"/>
    <property type="match status" value="1"/>
</dbReference>
<dbReference type="Gene3D" id="2.40.50.140">
    <property type="entry name" value="Nucleic acid-binding proteins"/>
    <property type="match status" value="1"/>
</dbReference>
<reference evidence="5" key="1">
    <citation type="journal article" date="2004" name="Nature">
        <title>Genome duplication in the teleost fish Tetraodon nigroviridis reveals the early vertebrate proto-karyotype.</title>
        <authorList>
            <person name="Jaillon O."/>
            <person name="Aury J.-M."/>
            <person name="Brunet F."/>
            <person name="Petit J.-L."/>
            <person name="Stange-Thomann N."/>
            <person name="Mauceli E."/>
            <person name="Bouneau L."/>
            <person name="Fischer C."/>
            <person name="Ozouf-Costaz C."/>
            <person name="Bernot A."/>
            <person name="Nicaud S."/>
            <person name="Jaffe D."/>
            <person name="Fisher S."/>
            <person name="Lutfalla G."/>
            <person name="Dossat C."/>
            <person name="Segurens B."/>
            <person name="Dasilva C."/>
            <person name="Salanoubat M."/>
            <person name="Levy M."/>
            <person name="Boudet N."/>
            <person name="Castellano S."/>
            <person name="Anthouard V."/>
            <person name="Jubin C."/>
            <person name="Castelli V."/>
            <person name="Katinka M."/>
            <person name="Vacherie B."/>
            <person name="Biemont C."/>
            <person name="Skalli Z."/>
            <person name="Cattolico L."/>
            <person name="Poulain J."/>
            <person name="De Berardinis V."/>
            <person name="Cruaud C."/>
            <person name="Duprat S."/>
            <person name="Brottier P."/>
            <person name="Coutanceau J.-P."/>
            <person name="Gouzy J."/>
            <person name="Parra G."/>
            <person name="Lardier G."/>
            <person name="Chapple C."/>
            <person name="McKernan K.J."/>
            <person name="McEwan P."/>
            <person name="Bosak S."/>
            <person name="Kellis M."/>
            <person name="Volff J.-N."/>
            <person name="Guigo R."/>
            <person name="Zody M.C."/>
            <person name="Mesirov J."/>
            <person name="Lindblad-Toh K."/>
            <person name="Birren B."/>
            <person name="Nusbaum C."/>
            <person name="Kahn D."/>
            <person name="Robinson-Rechavi M."/>
            <person name="Laudet V."/>
            <person name="Schachter V."/>
            <person name="Quetier F."/>
            <person name="Saurin W."/>
            <person name="Scarpelli C."/>
            <person name="Wincker P."/>
            <person name="Lander E.S."/>
            <person name="Weissenbach J."/>
            <person name="Roest Crollius H."/>
        </authorList>
    </citation>
    <scope>NUCLEOTIDE SEQUENCE [LARGE SCALE GENOMIC DNA]</scope>
</reference>
<evidence type="ECO:0000259" key="3">
    <source>
        <dbReference type="Pfam" id="PF20917"/>
    </source>
</evidence>
<accession>H3C922</accession>
<protein>
    <submittedName>
        <fullName evidence="4">Uncharacterized protein</fullName>
    </submittedName>
</protein>
<evidence type="ECO:0000313" key="4">
    <source>
        <dbReference type="Ensembl" id="ENSTNIP00000004744.1"/>
    </source>
</evidence>
<dbReference type="InterPro" id="IPR004365">
    <property type="entry name" value="NA-bd_OB_tRNA"/>
</dbReference>
<dbReference type="HOGENOM" id="CLU_107406_0_1_1"/>
<feature type="domain" description="OB" evidence="2">
    <location>
        <begin position="108"/>
        <end position="139"/>
    </location>
</feature>
<dbReference type="Ensembl" id="ENSTNIT00000004889.1">
    <property type="protein sequence ID" value="ENSTNIP00000004744.1"/>
    <property type="gene ID" value="ENSTNIG00000002276.1"/>
</dbReference>